<dbReference type="FunFam" id="3.40.50.1000:FF:000001">
    <property type="entry name" value="Phospholipid-transporting ATPase IC"/>
    <property type="match status" value="1"/>
</dbReference>
<dbReference type="GO" id="GO:1902600">
    <property type="term" value="P:proton transmembrane transport"/>
    <property type="evidence" value="ECO:0007669"/>
    <property type="project" value="TreeGrafter"/>
</dbReference>
<dbReference type="SUPFAM" id="SSF56784">
    <property type="entry name" value="HAD-like"/>
    <property type="match status" value="1"/>
</dbReference>
<dbReference type="InterPro" id="IPR023298">
    <property type="entry name" value="ATPase_P-typ_TM_dom_sf"/>
</dbReference>
<keyword evidence="5" id="KW-0547">Nucleotide-binding</keyword>
<feature type="domain" description="Cation-transporting P-type ATPase N-terminal" evidence="11">
    <location>
        <begin position="2"/>
        <end position="75"/>
    </location>
</feature>
<dbReference type="InterPro" id="IPR006068">
    <property type="entry name" value="ATPase_P-typ_cation-transptr_C"/>
</dbReference>
<reference evidence="12 13" key="1">
    <citation type="submission" date="2020-08" db="EMBL/GenBank/DDBJ databases">
        <title>Genomic Encyclopedia of Type Strains, Phase IV (KMG-IV): sequencing the most valuable type-strain genomes for metagenomic binning, comparative biology and taxonomic classification.</title>
        <authorList>
            <person name="Goeker M."/>
        </authorList>
    </citation>
    <scope>NUCLEOTIDE SEQUENCE [LARGE SCALE GENOMIC DNA]</scope>
    <source>
        <strain evidence="12 13">DSM 26963</strain>
    </source>
</reference>
<dbReference type="Proteomes" id="UP000521313">
    <property type="component" value="Unassembled WGS sequence"/>
</dbReference>
<keyword evidence="3" id="KW-1003">Cell membrane</keyword>
<feature type="transmembrane region" description="Helical" evidence="10">
    <location>
        <begin position="837"/>
        <end position="855"/>
    </location>
</feature>
<dbReference type="GO" id="GO:0030007">
    <property type="term" value="P:intracellular potassium ion homeostasis"/>
    <property type="evidence" value="ECO:0007669"/>
    <property type="project" value="TreeGrafter"/>
</dbReference>
<dbReference type="SFLD" id="SFLDF00027">
    <property type="entry name" value="p-type_atpase"/>
    <property type="match status" value="1"/>
</dbReference>
<dbReference type="InterPro" id="IPR036412">
    <property type="entry name" value="HAD-like_sf"/>
</dbReference>
<sequence length="861" mass="94155">MSIYNQNPEDVLKTLDTSLEGLSHEEVKKRQDQYGLNLMNQSKPKSSFIIFLEQYKDLLVIVLICAALISAISGEYVSTAVILVVITINAILGTVQTLKARKSLESLQKLSTPHVKVIRGGQVEEISSDQLTIGDIVCVEAGDVIEGDGRILEAANLQINESALTGESLPQEKSVAALQGEKPLADQTNMVFSSGLVTNGTGKYVVNAIAMDTQIGHIATMIENASERKTPLQKSLDEFSVKLTISICVICAIILCINVVFAHEDLLDALLIAVALAVAAIPEALGSIVTIVLSISTQKMVKENAIIKQLNAVESLGCVSIICSDKTGTLTQNKMKVMDVFANQVAFAPEALDASDHCHDVLLKECLLCNNAIYREDSKIGDPTEIALLELFDNYGKKDDDYVVETERLYEIPFDSTRKMMSINSKFHLYTKGAVDELLKRCTQILIHDQKRPLTKEDKEKILLKNEEYAKKGLRVLGFAYKNMEPRELDYSDEKELCFVGMVAQMDPPREESKDAVEKCRIAGIKPIMITGDHAITAQSIAQQIGIFKEGDICLEGAQLEKMDDEELDQVLPKVSVYARVAPEHKIRIVKAWQKRKEIVAMTGDGVNDAPALKQSDIGVAMGITGTEVSKDAASMILMDDNFSTIVKAVITGRNVYANIKNAITYLLSGNFSAILAVVFTSILFLPTPFTAVHLLFINLITDSLPAIAIGMEKGTDDILRQKPRKSDDSILNRKTMLKIGSEGLIIFVFVMAAYYLGLQSSASLASTMAFATLCLSRLLHGFSSRSDLPLFKLSVNIYSCLAFVIGAGLLMLILLVPGLHGLFTIAQDLTLSDVGIIVLCALGSFICIQIIRVIKMKISD</sequence>
<dbReference type="InterPro" id="IPR023214">
    <property type="entry name" value="HAD_sf"/>
</dbReference>
<dbReference type="Gene3D" id="3.40.1110.10">
    <property type="entry name" value="Calcium-transporting ATPase, cytoplasmic domain N"/>
    <property type="match status" value="1"/>
</dbReference>
<comment type="similarity">
    <text evidence="2">Belongs to the cation transport ATPase (P-type) (TC 3.A.3) family. Type IIA subfamily.</text>
</comment>
<evidence type="ECO:0000313" key="13">
    <source>
        <dbReference type="Proteomes" id="UP000521313"/>
    </source>
</evidence>
<evidence type="ECO:0000256" key="7">
    <source>
        <dbReference type="ARBA" id="ARBA00022967"/>
    </source>
</evidence>
<dbReference type="Pfam" id="PF00690">
    <property type="entry name" value="Cation_ATPase_N"/>
    <property type="match status" value="1"/>
</dbReference>
<dbReference type="SMART" id="SM00831">
    <property type="entry name" value="Cation_ATPase_N"/>
    <property type="match status" value="1"/>
</dbReference>
<evidence type="ECO:0000256" key="10">
    <source>
        <dbReference type="SAM" id="Phobius"/>
    </source>
</evidence>
<feature type="transmembrane region" description="Helical" evidence="10">
    <location>
        <begin position="796"/>
        <end position="817"/>
    </location>
</feature>
<dbReference type="EMBL" id="JACHHD010000011">
    <property type="protein sequence ID" value="MBB5185174.1"/>
    <property type="molecule type" value="Genomic_DNA"/>
</dbReference>
<dbReference type="PROSITE" id="PS00154">
    <property type="entry name" value="ATPASE_E1_E2"/>
    <property type="match status" value="1"/>
</dbReference>
<evidence type="ECO:0000256" key="3">
    <source>
        <dbReference type="ARBA" id="ARBA00022475"/>
    </source>
</evidence>
<dbReference type="InterPro" id="IPR059000">
    <property type="entry name" value="ATPase_P-type_domA"/>
</dbReference>
<evidence type="ECO:0000256" key="5">
    <source>
        <dbReference type="ARBA" id="ARBA00022741"/>
    </source>
</evidence>
<dbReference type="AlphaFoldDB" id="A0A7W8D1S5"/>
<dbReference type="SUPFAM" id="SSF81660">
    <property type="entry name" value="Metal cation-transporting ATPase, ATP-binding domain N"/>
    <property type="match status" value="1"/>
</dbReference>
<dbReference type="GO" id="GO:1990573">
    <property type="term" value="P:potassium ion import across plasma membrane"/>
    <property type="evidence" value="ECO:0007669"/>
    <property type="project" value="TreeGrafter"/>
</dbReference>
<dbReference type="RefSeq" id="WP_183375806.1">
    <property type="nucleotide sequence ID" value="NZ_JACHHD010000011.1"/>
</dbReference>
<dbReference type="Gene3D" id="3.40.50.1000">
    <property type="entry name" value="HAD superfamily/HAD-like"/>
    <property type="match status" value="1"/>
</dbReference>
<organism evidence="12 13">
    <name type="scientific">Faecalicoccus acidiformans</name>
    <dbReference type="NCBI Taxonomy" id="915173"/>
    <lineage>
        <taxon>Bacteria</taxon>
        <taxon>Bacillati</taxon>
        <taxon>Bacillota</taxon>
        <taxon>Erysipelotrichia</taxon>
        <taxon>Erysipelotrichales</taxon>
        <taxon>Erysipelotrichaceae</taxon>
        <taxon>Faecalicoccus</taxon>
    </lineage>
</organism>
<dbReference type="Gene3D" id="1.20.1110.10">
    <property type="entry name" value="Calcium-transporting ATPase, transmembrane domain"/>
    <property type="match status" value="1"/>
</dbReference>
<comment type="subcellular location">
    <subcellularLocation>
        <location evidence="1">Cell membrane</location>
        <topology evidence="1">Multi-pass membrane protein</topology>
    </subcellularLocation>
</comment>
<protein>
    <submittedName>
        <fullName evidence="12">Ca2+-transporting ATPase</fullName>
    </submittedName>
</protein>
<evidence type="ECO:0000259" key="11">
    <source>
        <dbReference type="SMART" id="SM00831"/>
    </source>
</evidence>
<evidence type="ECO:0000256" key="6">
    <source>
        <dbReference type="ARBA" id="ARBA00022840"/>
    </source>
</evidence>
<dbReference type="GO" id="GO:0005886">
    <property type="term" value="C:plasma membrane"/>
    <property type="evidence" value="ECO:0007669"/>
    <property type="project" value="UniProtKB-SubCell"/>
</dbReference>
<dbReference type="InterPro" id="IPR018303">
    <property type="entry name" value="ATPase_P-typ_P_site"/>
</dbReference>
<keyword evidence="6" id="KW-0067">ATP-binding</keyword>
<dbReference type="PANTHER" id="PTHR43294">
    <property type="entry name" value="SODIUM/POTASSIUM-TRANSPORTING ATPASE SUBUNIT ALPHA"/>
    <property type="match status" value="1"/>
</dbReference>
<keyword evidence="7" id="KW-1278">Translocase</keyword>
<dbReference type="Gene3D" id="2.70.150.10">
    <property type="entry name" value="Calcium-transporting ATPase, cytoplasmic transduction domain A"/>
    <property type="match status" value="1"/>
</dbReference>
<proteinExistence type="inferred from homology"/>
<evidence type="ECO:0000256" key="9">
    <source>
        <dbReference type="ARBA" id="ARBA00023136"/>
    </source>
</evidence>
<dbReference type="GO" id="GO:0016887">
    <property type="term" value="F:ATP hydrolysis activity"/>
    <property type="evidence" value="ECO:0007669"/>
    <property type="project" value="InterPro"/>
</dbReference>
<dbReference type="SUPFAM" id="SSF81665">
    <property type="entry name" value="Calcium ATPase, transmembrane domain M"/>
    <property type="match status" value="1"/>
</dbReference>
<dbReference type="Pfam" id="PF00689">
    <property type="entry name" value="Cation_ATPase_C"/>
    <property type="match status" value="1"/>
</dbReference>
<keyword evidence="9 10" id="KW-0472">Membrane</keyword>
<dbReference type="SUPFAM" id="SSF81653">
    <property type="entry name" value="Calcium ATPase, transduction domain A"/>
    <property type="match status" value="1"/>
</dbReference>
<dbReference type="InterPro" id="IPR044492">
    <property type="entry name" value="P_typ_ATPase_HD_dom"/>
</dbReference>
<dbReference type="GO" id="GO:0005524">
    <property type="term" value="F:ATP binding"/>
    <property type="evidence" value="ECO:0007669"/>
    <property type="project" value="UniProtKB-KW"/>
</dbReference>
<feature type="transmembrane region" description="Helical" evidence="10">
    <location>
        <begin position="243"/>
        <end position="263"/>
    </location>
</feature>
<dbReference type="FunFam" id="3.40.50.1000:FF:000028">
    <property type="entry name" value="Calcium-transporting P-type ATPase, putative"/>
    <property type="match status" value="1"/>
</dbReference>
<dbReference type="GO" id="GO:0005391">
    <property type="term" value="F:P-type sodium:potassium-exchanging transporter activity"/>
    <property type="evidence" value="ECO:0007669"/>
    <property type="project" value="TreeGrafter"/>
</dbReference>
<accession>A0A7W8D1S5</accession>
<dbReference type="SFLD" id="SFLDG00002">
    <property type="entry name" value="C1.7:_P-type_atpase_like"/>
    <property type="match status" value="1"/>
</dbReference>
<dbReference type="InterPro" id="IPR023299">
    <property type="entry name" value="ATPase_P-typ_cyto_dom_N"/>
</dbReference>
<name>A0A7W8D1S5_9FIRM</name>
<feature type="transmembrane region" description="Helical" evidence="10">
    <location>
        <begin position="664"/>
        <end position="686"/>
    </location>
</feature>
<keyword evidence="4 10" id="KW-0812">Transmembrane</keyword>
<gene>
    <name evidence="12" type="ORF">HNQ43_001227</name>
</gene>
<feature type="transmembrane region" description="Helical" evidence="10">
    <location>
        <begin position="763"/>
        <end position="784"/>
    </location>
</feature>
<evidence type="ECO:0000256" key="2">
    <source>
        <dbReference type="ARBA" id="ARBA00005675"/>
    </source>
</evidence>
<dbReference type="Pfam" id="PF00122">
    <property type="entry name" value="E1-E2_ATPase"/>
    <property type="match status" value="1"/>
</dbReference>
<evidence type="ECO:0000256" key="1">
    <source>
        <dbReference type="ARBA" id="ARBA00004651"/>
    </source>
</evidence>
<evidence type="ECO:0000256" key="4">
    <source>
        <dbReference type="ARBA" id="ARBA00022692"/>
    </source>
</evidence>
<feature type="transmembrane region" description="Helical" evidence="10">
    <location>
        <begin position="736"/>
        <end position="757"/>
    </location>
</feature>
<dbReference type="InterPro" id="IPR004014">
    <property type="entry name" value="ATPase_P-typ_cation-transptr_N"/>
</dbReference>
<dbReference type="GO" id="GO:0036376">
    <property type="term" value="P:sodium ion export across plasma membrane"/>
    <property type="evidence" value="ECO:0007669"/>
    <property type="project" value="TreeGrafter"/>
</dbReference>
<dbReference type="InterPro" id="IPR001757">
    <property type="entry name" value="P_typ_ATPase"/>
</dbReference>
<feature type="transmembrane region" description="Helical" evidence="10">
    <location>
        <begin position="692"/>
        <end position="715"/>
    </location>
</feature>
<feature type="transmembrane region" description="Helical" evidence="10">
    <location>
        <begin position="55"/>
        <end position="74"/>
    </location>
</feature>
<feature type="transmembrane region" description="Helical" evidence="10">
    <location>
        <begin position="269"/>
        <end position="293"/>
    </location>
</feature>
<evidence type="ECO:0000313" key="12">
    <source>
        <dbReference type="EMBL" id="MBB5185174.1"/>
    </source>
</evidence>
<evidence type="ECO:0000256" key="8">
    <source>
        <dbReference type="ARBA" id="ARBA00022989"/>
    </source>
</evidence>
<keyword evidence="8 10" id="KW-1133">Transmembrane helix</keyword>
<dbReference type="NCBIfam" id="TIGR01494">
    <property type="entry name" value="ATPase_P-type"/>
    <property type="match status" value="3"/>
</dbReference>
<dbReference type="PRINTS" id="PR00120">
    <property type="entry name" value="HATPASE"/>
</dbReference>
<dbReference type="PRINTS" id="PR00119">
    <property type="entry name" value="CATATPASE"/>
</dbReference>
<dbReference type="InterPro" id="IPR008250">
    <property type="entry name" value="ATPase_P-typ_transduc_dom_A_sf"/>
</dbReference>
<dbReference type="InterPro" id="IPR050510">
    <property type="entry name" value="Cation_transp_ATPase_P-type"/>
</dbReference>
<dbReference type="Pfam" id="PF13246">
    <property type="entry name" value="Cation_ATPase"/>
    <property type="match status" value="1"/>
</dbReference>
<dbReference type="SFLD" id="SFLDS00003">
    <property type="entry name" value="Haloacid_Dehalogenase"/>
    <property type="match status" value="1"/>
</dbReference>
<dbReference type="PANTHER" id="PTHR43294:SF21">
    <property type="entry name" value="CATION TRANSPORTING ATPASE"/>
    <property type="match status" value="1"/>
</dbReference>
<dbReference type="GO" id="GO:0006883">
    <property type="term" value="P:intracellular sodium ion homeostasis"/>
    <property type="evidence" value="ECO:0007669"/>
    <property type="project" value="TreeGrafter"/>
</dbReference>
<comment type="caution">
    <text evidence="12">The sequence shown here is derived from an EMBL/GenBank/DDBJ whole genome shotgun (WGS) entry which is preliminary data.</text>
</comment>